<evidence type="ECO:0000259" key="2">
    <source>
        <dbReference type="PROSITE" id="PS50842"/>
    </source>
</evidence>
<dbReference type="Gene3D" id="2.40.40.10">
    <property type="entry name" value="RlpA-like domain"/>
    <property type="match status" value="1"/>
</dbReference>
<dbReference type="InterPro" id="IPR036908">
    <property type="entry name" value="RlpA-like_sf"/>
</dbReference>
<evidence type="ECO:0000256" key="1">
    <source>
        <dbReference type="SAM" id="SignalP"/>
    </source>
</evidence>
<keyword evidence="1" id="KW-0732">Signal</keyword>
<protein>
    <recommendedName>
        <fullName evidence="2">Expansin-like EG45 domain-containing protein</fullName>
    </recommendedName>
</protein>
<dbReference type="InterPro" id="IPR044206">
    <property type="entry name" value="EGC1/2"/>
</dbReference>
<evidence type="ECO:0000313" key="3">
    <source>
        <dbReference type="EMBL" id="KAL0919373.1"/>
    </source>
</evidence>
<evidence type="ECO:0000313" key="4">
    <source>
        <dbReference type="Proteomes" id="UP001552299"/>
    </source>
</evidence>
<dbReference type="Proteomes" id="UP001552299">
    <property type="component" value="Unassembled WGS sequence"/>
</dbReference>
<feature type="domain" description="Expansin-like EG45" evidence="2">
    <location>
        <begin position="60"/>
        <end position="148"/>
    </location>
</feature>
<dbReference type="SUPFAM" id="SSF50685">
    <property type="entry name" value="Barwin-like endoglucanases"/>
    <property type="match status" value="1"/>
</dbReference>
<organism evidence="3 4">
    <name type="scientific">Dendrobium thyrsiflorum</name>
    <name type="common">Pinecone-like raceme dendrobium</name>
    <name type="synonym">Orchid</name>
    <dbReference type="NCBI Taxonomy" id="117978"/>
    <lineage>
        <taxon>Eukaryota</taxon>
        <taxon>Viridiplantae</taxon>
        <taxon>Streptophyta</taxon>
        <taxon>Embryophyta</taxon>
        <taxon>Tracheophyta</taxon>
        <taxon>Spermatophyta</taxon>
        <taxon>Magnoliopsida</taxon>
        <taxon>Liliopsida</taxon>
        <taxon>Asparagales</taxon>
        <taxon>Orchidaceae</taxon>
        <taxon>Epidendroideae</taxon>
        <taxon>Malaxideae</taxon>
        <taxon>Dendrobiinae</taxon>
        <taxon>Dendrobium</taxon>
    </lineage>
</organism>
<feature type="signal peptide" evidence="1">
    <location>
        <begin position="1"/>
        <end position="26"/>
    </location>
</feature>
<gene>
    <name evidence="3" type="ORF">M5K25_011464</name>
</gene>
<keyword evidence="4" id="KW-1185">Reference proteome</keyword>
<feature type="chain" id="PRO_5044857932" description="Expansin-like EG45 domain-containing protein" evidence="1">
    <location>
        <begin position="27"/>
        <end position="148"/>
    </location>
</feature>
<accession>A0ABD0V3Y0</accession>
<reference evidence="3 4" key="1">
    <citation type="journal article" date="2024" name="Plant Biotechnol. J.">
        <title>Dendrobium thyrsiflorum genome and its molecular insights into genes involved in important horticultural traits.</title>
        <authorList>
            <person name="Chen B."/>
            <person name="Wang J.Y."/>
            <person name="Zheng P.J."/>
            <person name="Li K.L."/>
            <person name="Liang Y.M."/>
            <person name="Chen X.F."/>
            <person name="Zhang C."/>
            <person name="Zhao X."/>
            <person name="He X."/>
            <person name="Zhang G.Q."/>
            <person name="Liu Z.J."/>
            <person name="Xu Q."/>
        </authorList>
    </citation>
    <scope>NUCLEOTIDE SEQUENCE [LARGE SCALE GENOMIC DNA]</scope>
    <source>
        <strain evidence="3">GZMU011</strain>
    </source>
</reference>
<dbReference type="PROSITE" id="PS50842">
    <property type="entry name" value="EXPANSIN_EG45"/>
    <property type="match status" value="1"/>
</dbReference>
<dbReference type="PANTHER" id="PTHR47295:SF2">
    <property type="entry name" value="EG45-LIKE DOMAIN CONTAINING PROTEIN 1-RELATED"/>
    <property type="match status" value="1"/>
</dbReference>
<proteinExistence type="predicted"/>
<dbReference type="AlphaFoldDB" id="A0ABD0V3Y0"/>
<sequence>MALLRMEKQIALLVALLLCSPFFAFAVPGTAKAFPPSLPFPQCTESSGGSFDHTAIIYSAKVSDTLWANGTTCGKYYCVVCTGGVDSSQPSPCRGEAYTIVIIQANCRNCEATMNISKEGFAAIADPNAANIIKIDYAEIENLDFPCA</sequence>
<dbReference type="InterPro" id="IPR007112">
    <property type="entry name" value="Expansin/allergen_DPBB_dom"/>
</dbReference>
<dbReference type="EMBL" id="JANQDX010000009">
    <property type="protein sequence ID" value="KAL0919373.1"/>
    <property type="molecule type" value="Genomic_DNA"/>
</dbReference>
<name>A0ABD0V3Y0_DENTH</name>
<comment type="caution">
    <text evidence="3">The sequence shown here is derived from an EMBL/GenBank/DDBJ whole genome shotgun (WGS) entry which is preliminary data.</text>
</comment>
<dbReference type="PANTHER" id="PTHR47295">
    <property type="entry name" value="EG45-LIKE DOMAIN CONTAINING PROTEIN 1-RELATED"/>
    <property type="match status" value="1"/>
</dbReference>